<evidence type="ECO:0000313" key="5">
    <source>
        <dbReference type="Proteomes" id="UP000433493"/>
    </source>
</evidence>
<dbReference type="InterPro" id="IPR002563">
    <property type="entry name" value="Flavin_Rdtase-like_dom"/>
</dbReference>
<dbReference type="Gene3D" id="2.30.110.10">
    <property type="entry name" value="Electron Transport, Fmn-binding Protein, Chain A"/>
    <property type="match status" value="1"/>
</dbReference>
<comment type="similarity">
    <text evidence="1">Belongs to the non-flavoprotein flavin reductase family.</text>
</comment>
<evidence type="ECO:0000313" key="4">
    <source>
        <dbReference type="EMBL" id="KAB1644947.1"/>
    </source>
</evidence>
<comment type="caution">
    <text evidence="4">The sequence shown here is derived from an EMBL/GenBank/DDBJ whole genome shotgun (WGS) entry which is preliminary data.</text>
</comment>
<dbReference type="Pfam" id="PF01613">
    <property type="entry name" value="Flavin_Reduct"/>
    <property type="match status" value="1"/>
</dbReference>
<dbReference type="PANTHER" id="PTHR30466:SF11">
    <property type="entry name" value="FLAVIN-DEPENDENT MONOOXYGENASE, REDUCTASE SUBUNIT HSAB"/>
    <property type="match status" value="1"/>
</dbReference>
<dbReference type="OrthoDB" id="9792858at2"/>
<dbReference type="GO" id="GO:0010181">
    <property type="term" value="F:FMN binding"/>
    <property type="evidence" value="ECO:0007669"/>
    <property type="project" value="InterPro"/>
</dbReference>
<evidence type="ECO:0000259" key="3">
    <source>
        <dbReference type="SMART" id="SM00903"/>
    </source>
</evidence>
<sequence>MSTQQTLLETAPVGRLDGRQLRNTFGKFASGVTVVTCRNEQGDPHGATISSFTSISLEPALLQVTLIRENKIASLIKDAPFTVNVLGSHQQDLAMHFAGRPQELAPEWVEGATAPALAGVCATFACRPWAEYDGGDHVIVIGEIVEASHEEIDPLLFHSGKFHRLGELSAA</sequence>
<keyword evidence="5" id="KW-1185">Reference proteome</keyword>
<dbReference type="InterPro" id="IPR050268">
    <property type="entry name" value="NADH-dep_flavin_reductase"/>
</dbReference>
<dbReference type="GO" id="GO:0042602">
    <property type="term" value="F:riboflavin reductase (NADPH) activity"/>
    <property type="evidence" value="ECO:0007669"/>
    <property type="project" value="TreeGrafter"/>
</dbReference>
<accession>A0A7J5BFA0</accession>
<dbReference type="Proteomes" id="UP000433493">
    <property type="component" value="Unassembled WGS sequence"/>
</dbReference>
<dbReference type="SUPFAM" id="SSF50475">
    <property type="entry name" value="FMN-binding split barrel"/>
    <property type="match status" value="1"/>
</dbReference>
<evidence type="ECO:0000256" key="1">
    <source>
        <dbReference type="ARBA" id="ARBA00008898"/>
    </source>
</evidence>
<dbReference type="EMBL" id="WBKB01000001">
    <property type="protein sequence ID" value="KAB1644947.1"/>
    <property type="molecule type" value="Genomic_DNA"/>
</dbReference>
<feature type="domain" description="Flavin reductase like" evidence="3">
    <location>
        <begin position="25"/>
        <end position="164"/>
    </location>
</feature>
<evidence type="ECO:0000256" key="2">
    <source>
        <dbReference type="ARBA" id="ARBA00023002"/>
    </source>
</evidence>
<protein>
    <submittedName>
        <fullName evidence="4">Flavin reductase family protein</fullName>
    </submittedName>
</protein>
<organism evidence="4 5">
    <name type="scientific">Gulosibacter chungangensis</name>
    <dbReference type="NCBI Taxonomy" id="979746"/>
    <lineage>
        <taxon>Bacteria</taxon>
        <taxon>Bacillati</taxon>
        <taxon>Actinomycetota</taxon>
        <taxon>Actinomycetes</taxon>
        <taxon>Micrococcales</taxon>
        <taxon>Microbacteriaceae</taxon>
        <taxon>Gulosibacter</taxon>
    </lineage>
</organism>
<name>A0A7J5BFA0_9MICO</name>
<dbReference type="RefSeq" id="WP_158050959.1">
    <property type="nucleotide sequence ID" value="NZ_WBKB01000001.1"/>
</dbReference>
<dbReference type="PANTHER" id="PTHR30466">
    <property type="entry name" value="FLAVIN REDUCTASE"/>
    <property type="match status" value="1"/>
</dbReference>
<proteinExistence type="inferred from homology"/>
<reference evidence="4 5" key="1">
    <citation type="submission" date="2019-09" db="EMBL/GenBank/DDBJ databases">
        <title>Phylogeny of genus Pseudoclavibacter and closely related genus.</title>
        <authorList>
            <person name="Li Y."/>
        </authorList>
    </citation>
    <scope>NUCLEOTIDE SEQUENCE [LARGE SCALE GENOMIC DNA]</scope>
    <source>
        <strain evidence="4 5">KCTC 13959</strain>
    </source>
</reference>
<dbReference type="InterPro" id="IPR012349">
    <property type="entry name" value="Split_barrel_FMN-bd"/>
</dbReference>
<keyword evidence="2" id="KW-0560">Oxidoreductase</keyword>
<gene>
    <name evidence="4" type="ORF">F8O05_01390</name>
</gene>
<dbReference type="SMART" id="SM00903">
    <property type="entry name" value="Flavin_Reduct"/>
    <property type="match status" value="1"/>
</dbReference>
<dbReference type="AlphaFoldDB" id="A0A7J5BFA0"/>